<keyword evidence="7 8" id="KW-0472">Membrane</keyword>
<sequence>MGRKSIGYLFILIVGLLLAIGIPGFMESSEARYAAIGYEMFSSGDYLHPYLLGIYHFHKPPLTYIITALGYSIFGVNEFGARFFLVVAYAIQLLLVYRINLLLFGNAKQSRLAMIIYAGFPIVLISVLNLTTDAYLNTFFMAAVYFYICYYQKKNYSSLYLLAIMLGLGVLTKGPVVFLPFGVFIVLFQSFLKPKWKWTIHHWMALILCVFISVSWFAYMVGTVPKLWEYFIGYQLKDRIFNAEVFHRAEPFWYYLILAPLLIFPYSVPLIFGVFKNRGTRNALAKVFIAGALIIIFIFSLFSSKLILYILPSSLFFASFIAYKLNTHPKQLKLLIHTMTWELYILIGGGVLFFLFSALFIPAALLSVFLLGFLCCRFKGKKWSFGVLNLWFVPTLMALFVCFSLAMPSKLNSYRELFGWISKSYPSQRILVIYDHLIPSAELYSNKKVLTIHDRRFQSLREIQFEDVVPVNYYDLNKTEDQQRVRNFNDNKVLFMVKKKDIEFVPAYLSDHFKYRKERNGWYFYSN</sequence>
<dbReference type="STRING" id="655815.ZPR_3258"/>
<feature type="transmembrane region" description="Helical" evidence="8">
    <location>
        <begin position="159"/>
        <end position="188"/>
    </location>
</feature>
<keyword evidence="3" id="KW-0328">Glycosyltransferase</keyword>
<evidence type="ECO:0000256" key="6">
    <source>
        <dbReference type="ARBA" id="ARBA00022989"/>
    </source>
</evidence>
<evidence type="ECO:0000259" key="9">
    <source>
        <dbReference type="Pfam" id="PF13231"/>
    </source>
</evidence>
<feature type="transmembrane region" description="Helical" evidence="8">
    <location>
        <begin position="252"/>
        <end position="275"/>
    </location>
</feature>
<dbReference type="InterPro" id="IPR038731">
    <property type="entry name" value="RgtA/B/C-like"/>
</dbReference>
<dbReference type="GO" id="GO:0016763">
    <property type="term" value="F:pentosyltransferase activity"/>
    <property type="evidence" value="ECO:0007669"/>
    <property type="project" value="TreeGrafter"/>
</dbReference>
<dbReference type="PANTHER" id="PTHR33908">
    <property type="entry name" value="MANNOSYLTRANSFERASE YKCB-RELATED"/>
    <property type="match status" value="1"/>
</dbReference>
<feature type="transmembrane region" description="Helical" evidence="8">
    <location>
        <begin position="111"/>
        <end position="128"/>
    </location>
</feature>
<name>D5BIG1_ZUNPS</name>
<evidence type="ECO:0000256" key="4">
    <source>
        <dbReference type="ARBA" id="ARBA00022679"/>
    </source>
</evidence>
<keyword evidence="2" id="KW-1003">Cell membrane</keyword>
<feature type="transmembrane region" description="Helical" evidence="8">
    <location>
        <begin position="7"/>
        <end position="26"/>
    </location>
</feature>
<dbReference type="Proteomes" id="UP000001654">
    <property type="component" value="Chromosome"/>
</dbReference>
<evidence type="ECO:0000256" key="8">
    <source>
        <dbReference type="SAM" id="Phobius"/>
    </source>
</evidence>
<evidence type="ECO:0000313" key="11">
    <source>
        <dbReference type="Proteomes" id="UP000001654"/>
    </source>
</evidence>
<dbReference type="PANTHER" id="PTHR33908:SF3">
    <property type="entry name" value="UNDECAPRENYL PHOSPHATE-ALPHA-4-AMINO-4-DEOXY-L-ARABINOSE ARABINOSYL TRANSFERASE"/>
    <property type="match status" value="1"/>
</dbReference>
<evidence type="ECO:0000313" key="10">
    <source>
        <dbReference type="EMBL" id="ADF53574.1"/>
    </source>
</evidence>
<comment type="subcellular location">
    <subcellularLocation>
        <location evidence="1">Cell membrane</location>
        <topology evidence="1">Multi-pass membrane protein</topology>
    </subcellularLocation>
</comment>
<dbReference type="HOGENOM" id="CLU_019200_0_0_10"/>
<evidence type="ECO:0000256" key="2">
    <source>
        <dbReference type="ARBA" id="ARBA00022475"/>
    </source>
</evidence>
<dbReference type="KEGG" id="zpr:ZPR_3258"/>
<dbReference type="RefSeq" id="WP_013072671.1">
    <property type="nucleotide sequence ID" value="NC_014041.1"/>
</dbReference>
<keyword evidence="4" id="KW-0808">Transferase</keyword>
<evidence type="ECO:0000256" key="3">
    <source>
        <dbReference type="ARBA" id="ARBA00022676"/>
    </source>
</evidence>
<protein>
    <submittedName>
        <fullName evidence="10">Melittin resistance protein, putative</fullName>
    </submittedName>
</protein>
<dbReference type="GO" id="GO:0009103">
    <property type="term" value="P:lipopolysaccharide biosynthetic process"/>
    <property type="evidence" value="ECO:0007669"/>
    <property type="project" value="UniProtKB-ARBA"/>
</dbReference>
<dbReference type="eggNOG" id="COG1807">
    <property type="taxonomic scope" value="Bacteria"/>
</dbReference>
<dbReference type="EMBL" id="CP001650">
    <property type="protein sequence ID" value="ADF53574.1"/>
    <property type="molecule type" value="Genomic_DNA"/>
</dbReference>
<gene>
    <name evidence="10" type="ordered locus">ZPR_3258</name>
</gene>
<feature type="transmembrane region" description="Helical" evidence="8">
    <location>
        <begin position="134"/>
        <end position="152"/>
    </location>
</feature>
<keyword evidence="5 8" id="KW-0812">Transmembrane</keyword>
<feature type="transmembrane region" description="Helical" evidence="8">
    <location>
        <begin position="343"/>
        <end position="376"/>
    </location>
</feature>
<feature type="transmembrane region" description="Helical" evidence="8">
    <location>
        <begin position="281"/>
        <end position="299"/>
    </location>
</feature>
<feature type="transmembrane region" description="Helical" evidence="8">
    <location>
        <begin position="79"/>
        <end position="99"/>
    </location>
</feature>
<feature type="transmembrane region" description="Helical" evidence="8">
    <location>
        <begin position="200"/>
        <end position="221"/>
    </location>
</feature>
<dbReference type="GO" id="GO:0005886">
    <property type="term" value="C:plasma membrane"/>
    <property type="evidence" value="ECO:0007669"/>
    <property type="project" value="UniProtKB-SubCell"/>
</dbReference>
<dbReference type="GO" id="GO:0010041">
    <property type="term" value="P:response to iron(III) ion"/>
    <property type="evidence" value="ECO:0007669"/>
    <property type="project" value="TreeGrafter"/>
</dbReference>
<evidence type="ECO:0000256" key="1">
    <source>
        <dbReference type="ARBA" id="ARBA00004651"/>
    </source>
</evidence>
<dbReference type="InterPro" id="IPR050297">
    <property type="entry name" value="LipidA_mod_glycosyltrf_83"/>
</dbReference>
<evidence type="ECO:0000256" key="7">
    <source>
        <dbReference type="ARBA" id="ARBA00023136"/>
    </source>
</evidence>
<reference evidence="10 11" key="1">
    <citation type="journal article" date="2010" name="BMC Genomics">
        <title>The complete genome of Zunongwangia profunda SM-A87 reveals its adaptation to the deep-sea environment and ecological role in sedimentary organic nitrogen degradation.</title>
        <authorList>
            <person name="Qin Q.L."/>
            <person name="Zhang X.Y."/>
            <person name="Wang X.M."/>
            <person name="Liu G.M."/>
            <person name="Chen X.L."/>
            <person name="Xie B.B."/>
            <person name="Dang H.Y."/>
            <person name="Zhou B.C."/>
            <person name="Yu J."/>
            <person name="Zhang Y.Z."/>
        </authorList>
    </citation>
    <scope>NUCLEOTIDE SEQUENCE [LARGE SCALE GENOMIC DNA]</scope>
    <source>
        <strain evidence="11">DSM 18752 / CCTCC AB 206139 / SM-A87</strain>
    </source>
</reference>
<keyword evidence="11" id="KW-1185">Reference proteome</keyword>
<keyword evidence="6 8" id="KW-1133">Transmembrane helix</keyword>
<evidence type="ECO:0000256" key="5">
    <source>
        <dbReference type="ARBA" id="ARBA00022692"/>
    </source>
</evidence>
<proteinExistence type="predicted"/>
<dbReference type="Pfam" id="PF13231">
    <property type="entry name" value="PMT_2"/>
    <property type="match status" value="1"/>
</dbReference>
<accession>D5BIG1</accession>
<dbReference type="AlphaFoldDB" id="D5BIG1"/>
<feature type="domain" description="Glycosyltransferase RgtA/B/C/D-like" evidence="9">
    <location>
        <begin position="58"/>
        <end position="215"/>
    </location>
</feature>
<dbReference type="OrthoDB" id="9792789at2"/>
<feature type="transmembrane region" description="Helical" evidence="8">
    <location>
        <begin position="388"/>
        <end position="407"/>
    </location>
</feature>
<organism evidence="10 11">
    <name type="scientific">Zunongwangia profunda (strain DSM 18752 / CCTCC AB 206139 / SM-A87)</name>
    <name type="common">Wangia profunda</name>
    <dbReference type="NCBI Taxonomy" id="655815"/>
    <lineage>
        <taxon>Bacteria</taxon>
        <taxon>Pseudomonadati</taxon>
        <taxon>Bacteroidota</taxon>
        <taxon>Flavobacteriia</taxon>
        <taxon>Flavobacteriales</taxon>
        <taxon>Flavobacteriaceae</taxon>
        <taxon>Zunongwangia</taxon>
    </lineage>
</organism>
<dbReference type="CAZy" id="GT83">
    <property type="family name" value="Glycosyltransferase Family 83"/>
</dbReference>